<proteinExistence type="predicted"/>
<feature type="compositionally biased region" description="Low complexity" evidence="1">
    <location>
        <begin position="1"/>
        <end position="19"/>
    </location>
</feature>
<accession>A0A0P6W718</accession>
<reference evidence="2 3" key="2">
    <citation type="submission" date="2015-10" db="EMBL/GenBank/DDBJ databases">
        <title>Draft Genome Sequence of Prosthecomicrobium hirschii ATCC 27832.</title>
        <authorList>
            <person name="Daniel J."/>
            <person name="Givan S.A."/>
            <person name="Brun Y.V."/>
            <person name="Brown P.J."/>
        </authorList>
    </citation>
    <scope>NUCLEOTIDE SEQUENCE [LARGE SCALE GENOMIC DNA]</scope>
    <source>
        <strain evidence="2 3">16</strain>
    </source>
</reference>
<gene>
    <name evidence="2" type="ORF">ABB55_13725</name>
</gene>
<evidence type="ECO:0000313" key="3">
    <source>
        <dbReference type="Proteomes" id="UP000048984"/>
    </source>
</evidence>
<dbReference type="AlphaFoldDB" id="A0A0P6W718"/>
<dbReference type="Proteomes" id="UP000048984">
    <property type="component" value="Unassembled WGS sequence"/>
</dbReference>
<name>A0A0P6W718_9HYPH</name>
<sequence>MAALAGGIAPAAAGSRPAGYDGTWAVSLVTESGSCDRSYQAKVAIRDGRIQPAGGSETAAISGGVGVDGRIALDIRQSLARADVSGRLKGRSGAGIWRVDMMGCSGKWTAFRETAEARVN</sequence>
<evidence type="ECO:0008006" key="4">
    <source>
        <dbReference type="Google" id="ProtNLM"/>
    </source>
</evidence>
<dbReference type="EMBL" id="LJYW01000001">
    <property type="protein sequence ID" value="KPL53143.1"/>
    <property type="molecule type" value="Genomic_DNA"/>
</dbReference>
<reference evidence="2 3" key="1">
    <citation type="submission" date="2015-09" db="EMBL/GenBank/DDBJ databases">
        <authorList>
            <person name="Jackson K.R."/>
            <person name="Lunt B.L."/>
            <person name="Fisher J.N.B."/>
            <person name="Gardner A.V."/>
            <person name="Bailey M.E."/>
            <person name="Deus L.M."/>
            <person name="Earl A.S."/>
            <person name="Gibby P.D."/>
            <person name="Hartmann K.A."/>
            <person name="Liu J.E."/>
            <person name="Manci A.M."/>
            <person name="Nielsen D.A."/>
            <person name="Solomon M.B."/>
            <person name="Breakwell D.P."/>
            <person name="Burnett S.H."/>
            <person name="Grose J.H."/>
        </authorList>
    </citation>
    <scope>NUCLEOTIDE SEQUENCE [LARGE SCALE GENOMIC DNA]</scope>
    <source>
        <strain evidence="2 3">16</strain>
    </source>
</reference>
<comment type="caution">
    <text evidence="2">The sequence shown here is derived from an EMBL/GenBank/DDBJ whole genome shotgun (WGS) entry which is preliminary data.</text>
</comment>
<evidence type="ECO:0000256" key="1">
    <source>
        <dbReference type="SAM" id="MobiDB-lite"/>
    </source>
</evidence>
<organism evidence="2 3">
    <name type="scientific">Prosthecodimorpha hirschii</name>
    <dbReference type="NCBI Taxonomy" id="665126"/>
    <lineage>
        <taxon>Bacteria</taxon>
        <taxon>Pseudomonadati</taxon>
        <taxon>Pseudomonadota</taxon>
        <taxon>Alphaproteobacteria</taxon>
        <taxon>Hyphomicrobiales</taxon>
        <taxon>Ancalomicrobiaceae</taxon>
        <taxon>Prosthecodimorpha</taxon>
    </lineage>
</organism>
<feature type="region of interest" description="Disordered" evidence="1">
    <location>
        <begin position="1"/>
        <end position="20"/>
    </location>
</feature>
<evidence type="ECO:0000313" key="2">
    <source>
        <dbReference type="EMBL" id="KPL53143.1"/>
    </source>
</evidence>
<keyword evidence="3" id="KW-1185">Reference proteome</keyword>
<protein>
    <recommendedName>
        <fullName evidence="4">Alkaline proteinase inhibitor/ Outer membrane lipoprotein Omp19 domain-containing protein</fullName>
    </recommendedName>
</protein>